<feature type="binding site" evidence="2">
    <location>
        <begin position="240"/>
        <end position="241"/>
    </location>
    <ligand>
        <name>ATP</name>
        <dbReference type="ChEBI" id="CHEBI:30616"/>
    </ligand>
</feature>
<evidence type="ECO:0000256" key="1">
    <source>
        <dbReference type="PIRSR" id="PIRSR640198-1"/>
    </source>
</evidence>
<reference evidence="6" key="1">
    <citation type="submission" date="2015-07" db="EMBL/GenBank/DDBJ databases">
        <title>Lactobacillus ginsenosidimutans/EMML 3141/ whole genome sequencing.</title>
        <authorList>
            <person name="Kim M.K."/>
            <person name="Im W.-T."/>
            <person name="Srinivasan S."/>
            <person name="Lee J.-J."/>
        </authorList>
    </citation>
    <scope>NUCLEOTIDE SEQUENCE [LARGE SCALE GENOMIC DNA]</scope>
    <source>
        <strain evidence="6">EMML 3041</strain>
    </source>
</reference>
<dbReference type="PROSITE" id="PS51459">
    <property type="entry name" value="FIDO"/>
    <property type="match status" value="1"/>
</dbReference>
<dbReference type="PATRIC" id="fig|1007676.4.peg.1732"/>
<dbReference type="KEGG" id="lgn:ABM34_08580"/>
<name>A0A0H4R1H5_9LACO</name>
<accession>A0A0H4R1H5</accession>
<dbReference type="Proteomes" id="UP000036106">
    <property type="component" value="Chromosome"/>
</dbReference>
<sequence>MKKFDYKTLNNFTITPEITQKLIQISELRGKIEASSLESHNAILERLIEVAKIQSTEASNGIEGIHTTDTRLKQIMARKVMPRNRSEEEISGYRDVLDLIHQQYTYIPVSSNTILTLHKHLFSFTASNWGGKFKDIDNQIVETLPDGTEEIRFDPPKAFMTPTLINDLCLEFNNAIQKDQIPSLILCAAFVFDFVSIHPFRDGNGRISRLLTLLVLYQANYGVGRYISLESLIEKLKPQYYQALEESSVGWSDNTNSYLPFINYFLSIILQAYRELDSRITPTTNKSENLDILILQSLQNELRPLSKRDLMAYIPQYGQSSIEHALMNLSNNGKIRKVGGGRSTKYVLVI</sequence>
<dbReference type="EMBL" id="CP012034">
    <property type="protein sequence ID" value="AKP67580.1"/>
    <property type="molecule type" value="Genomic_DNA"/>
</dbReference>
<dbReference type="InterPro" id="IPR036597">
    <property type="entry name" value="Fido-like_dom_sf"/>
</dbReference>
<dbReference type="OrthoDB" id="9813719at2"/>
<dbReference type="STRING" id="1007676.ABM34_08580"/>
<dbReference type="PANTHER" id="PTHR13504">
    <property type="entry name" value="FIDO DOMAIN-CONTAINING PROTEIN DDB_G0283145"/>
    <property type="match status" value="1"/>
</dbReference>
<keyword evidence="5" id="KW-0132">Cell division</keyword>
<evidence type="ECO:0000256" key="3">
    <source>
        <dbReference type="PIRSR" id="PIRSR640198-3"/>
    </source>
</evidence>
<feature type="active site" evidence="1">
    <location>
        <position position="198"/>
    </location>
</feature>
<feature type="domain" description="Fido" evidence="4">
    <location>
        <begin position="109"/>
        <end position="267"/>
    </location>
</feature>
<dbReference type="Gene3D" id="1.10.3290.10">
    <property type="entry name" value="Fido-like domain"/>
    <property type="match status" value="1"/>
</dbReference>
<evidence type="ECO:0000313" key="5">
    <source>
        <dbReference type="EMBL" id="AKP67580.1"/>
    </source>
</evidence>
<protein>
    <submittedName>
        <fullName evidence="5">Cell division protein Fic</fullName>
    </submittedName>
</protein>
<proteinExistence type="predicted"/>
<evidence type="ECO:0000256" key="2">
    <source>
        <dbReference type="PIRSR" id="PIRSR640198-2"/>
    </source>
</evidence>
<dbReference type="InterPro" id="IPR040198">
    <property type="entry name" value="Fido_containing"/>
</dbReference>
<keyword evidence="5" id="KW-0131">Cell cycle</keyword>
<dbReference type="AlphaFoldDB" id="A0A0H4R1H5"/>
<gene>
    <name evidence="5" type="ORF">ABM34_08580</name>
</gene>
<dbReference type="GO" id="GO:0051301">
    <property type="term" value="P:cell division"/>
    <property type="evidence" value="ECO:0007669"/>
    <property type="project" value="UniProtKB-KW"/>
</dbReference>
<dbReference type="PANTHER" id="PTHR13504:SF38">
    <property type="entry name" value="FIDO DOMAIN-CONTAINING PROTEIN"/>
    <property type="match status" value="1"/>
</dbReference>
<dbReference type="GO" id="GO:0005524">
    <property type="term" value="F:ATP binding"/>
    <property type="evidence" value="ECO:0007669"/>
    <property type="project" value="UniProtKB-KW"/>
</dbReference>
<organism evidence="5 6">
    <name type="scientific">Companilactobacillus ginsenosidimutans</name>
    <dbReference type="NCBI Taxonomy" id="1007676"/>
    <lineage>
        <taxon>Bacteria</taxon>
        <taxon>Bacillati</taxon>
        <taxon>Bacillota</taxon>
        <taxon>Bacilli</taxon>
        <taxon>Lactobacillales</taxon>
        <taxon>Lactobacillaceae</taxon>
        <taxon>Companilactobacillus</taxon>
    </lineage>
</organism>
<dbReference type="InterPro" id="IPR003812">
    <property type="entry name" value="Fido"/>
</dbReference>
<evidence type="ECO:0000313" key="6">
    <source>
        <dbReference type="Proteomes" id="UP000036106"/>
    </source>
</evidence>
<feature type="binding site" evidence="2">
    <location>
        <begin position="202"/>
        <end position="209"/>
    </location>
    <ligand>
        <name>ATP</name>
        <dbReference type="ChEBI" id="CHEBI:30616"/>
    </ligand>
</feature>
<dbReference type="RefSeq" id="WP_048705005.1">
    <property type="nucleotide sequence ID" value="NZ_CP012034.1"/>
</dbReference>
<feature type="site" description="Important for autoinhibition of adenylyltransferase activity" evidence="3">
    <location>
        <position position="63"/>
    </location>
</feature>
<dbReference type="SUPFAM" id="SSF140931">
    <property type="entry name" value="Fic-like"/>
    <property type="match status" value="1"/>
</dbReference>
<keyword evidence="2" id="KW-0067">ATP-binding</keyword>
<keyword evidence="2" id="KW-0547">Nucleotide-binding</keyword>
<keyword evidence="6" id="KW-1185">Reference proteome</keyword>
<evidence type="ECO:0000259" key="4">
    <source>
        <dbReference type="PROSITE" id="PS51459"/>
    </source>
</evidence>
<dbReference type="Pfam" id="PF02661">
    <property type="entry name" value="Fic"/>
    <property type="match status" value="1"/>
</dbReference>